<name>A0A2P8DIY9_9ACTN</name>
<dbReference type="InterPro" id="IPR007887">
    <property type="entry name" value="MecA_N"/>
</dbReference>
<dbReference type="PROSITE" id="PS51257">
    <property type="entry name" value="PROKAR_LIPOPROTEIN"/>
    <property type="match status" value="1"/>
</dbReference>
<dbReference type="Pfam" id="PF03717">
    <property type="entry name" value="PBP_dimer"/>
    <property type="match status" value="1"/>
</dbReference>
<dbReference type="PANTHER" id="PTHR30627">
    <property type="entry name" value="PEPTIDOGLYCAN D,D-TRANSPEPTIDASE"/>
    <property type="match status" value="1"/>
</dbReference>
<dbReference type="Pfam" id="PF00905">
    <property type="entry name" value="Transpeptidase"/>
    <property type="match status" value="1"/>
</dbReference>
<evidence type="ECO:0000313" key="10">
    <source>
        <dbReference type="Proteomes" id="UP000240542"/>
    </source>
</evidence>
<evidence type="ECO:0000256" key="1">
    <source>
        <dbReference type="ARBA" id="ARBA00004370"/>
    </source>
</evidence>
<gene>
    <name evidence="9" type="ORF">CLV63_109151</name>
</gene>
<evidence type="ECO:0000256" key="4">
    <source>
        <dbReference type="SAM" id="MobiDB-lite"/>
    </source>
</evidence>
<accession>A0A2P8DIY9</accession>
<comment type="subcellular location">
    <subcellularLocation>
        <location evidence="1">Membrane</location>
    </subcellularLocation>
</comment>
<dbReference type="GO" id="GO:0046677">
    <property type="term" value="P:response to antibiotic"/>
    <property type="evidence" value="ECO:0007669"/>
    <property type="project" value="InterPro"/>
</dbReference>
<comment type="caution">
    <text evidence="9">The sequence shown here is derived from an EMBL/GenBank/DDBJ whole genome shotgun (WGS) entry which is preliminary data.</text>
</comment>
<dbReference type="SUPFAM" id="SSF56519">
    <property type="entry name" value="Penicillin binding protein dimerisation domain"/>
    <property type="match status" value="1"/>
</dbReference>
<reference evidence="9 10" key="1">
    <citation type="submission" date="2018-03" db="EMBL/GenBank/DDBJ databases">
        <title>Genomic Encyclopedia of Archaeal and Bacterial Type Strains, Phase II (KMG-II): from individual species to whole genera.</title>
        <authorList>
            <person name="Goeker M."/>
        </authorList>
    </citation>
    <scope>NUCLEOTIDE SEQUENCE [LARGE SCALE GENOMIC DNA]</scope>
    <source>
        <strain evidence="9 10">DSM 45312</strain>
    </source>
</reference>
<feature type="region of interest" description="Disordered" evidence="4">
    <location>
        <begin position="410"/>
        <end position="433"/>
    </location>
</feature>
<dbReference type="InterPro" id="IPR032710">
    <property type="entry name" value="NTF2-like_dom_sf"/>
</dbReference>
<dbReference type="InterPro" id="IPR012338">
    <property type="entry name" value="Beta-lactam/transpept-like"/>
</dbReference>
<feature type="chain" id="PRO_5015189618" evidence="5">
    <location>
        <begin position="27"/>
        <end position="659"/>
    </location>
</feature>
<dbReference type="GO" id="GO:0008658">
    <property type="term" value="F:penicillin binding"/>
    <property type="evidence" value="ECO:0007669"/>
    <property type="project" value="InterPro"/>
</dbReference>
<dbReference type="InterPro" id="IPR005311">
    <property type="entry name" value="PBP_dimer"/>
</dbReference>
<evidence type="ECO:0000259" key="8">
    <source>
        <dbReference type="Pfam" id="PF05223"/>
    </source>
</evidence>
<keyword evidence="9" id="KW-0131">Cell cycle</keyword>
<dbReference type="EMBL" id="PYGA01000009">
    <property type="protein sequence ID" value="PSK97148.1"/>
    <property type="molecule type" value="Genomic_DNA"/>
</dbReference>
<feature type="region of interest" description="Disordered" evidence="4">
    <location>
        <begin position="637"/>
        <end position="659"/>
    </location>
</feature>
<dbReference type="PANTHER" id="PTHR30627:SF24">
    <property type="entry name" value="PENICILLIN-BINDING PROTEIN 4B"/>
    <property type="match status" value="1"/>
</dbReference>
<dbReference type="SUPFAM" id="SSF56601">
    <property type="entry name" value="beta-lactamase/transpeptidase-like"/>
    <property type="match status" value="1"/>
</dbReference>
<feature type="domain" description="NTF2-like N-terminal transpeptidase" evidence="8">
    <location>
        <begin position="31"/>
        <end position="139"/>
    </location>
</feature>
<dbReference type="Gene3D" id="3.90.1310.10">
    <property type="entry name" value="Penicillin-binding protein 2a (Domain 2)"/>
    <property type="match status" value="1"/>
</dbReference>
<keyword evidence="10" id="KW-1185">Reference proteome</keyword>
<protein>
    <submittedName>
        <fullName evidence="9">Cell division protein FtsI/penicillin-binding protein 2</fullName>
    </submittedName>
</protein>
<dbReference type="InterPro" id="IPR050515">
    <property type="entry name" value="Beta-lactam/transpept"/>
</dbReference>
<organism evidence="9 10">
    <name type="scientific">Murinocardiopsis flavida</name>
    <dbReference type="NCBI Taxonomy" id="645275"/>
    <lineage>
        <taxon>Bacteria</taxon>
        <taxon>Bacillati</taxon>
        <taxon>Actinomycetota</taxon>
        <taxon>Actinomycetes</taxon>
        <taxon>Streptosporangiales</taxon>
        <taxon>Nocardiopsidaceae</taxon>
        <taxon>Murinocardiopsis</taxon>
    </lineage>
</organism>
<dbReference type="GO" id="GO:0071972">
    <property type="term" value="F:peptidoglycan L,D-transpeptidase activity"/>
    <property type="evidence" value="ECO:0007669"/>
    <property type="project" value="TreeGrafter"/>
</dbReference>
<sequence length="659" mass="68929">MFPRHLLRVAAAVCGTAMVAVTAGCAAEPSPEIAVRSFLIEWQSGRYDEAARYTNGSAGGVAAALEDVHDQLDLAALRLGLGRIEKDGDTATAEFSLQADLGIGDPVWNYTGSMPLERSAQGWAIDWSPSVVHPDLGAGERMAVSYDVPDRGQIFDRSGTPLVGKSKVTAFGVRPSGMDDKEDGVSRLAKLLGEDPDPLLNRVRSAPSEEFQPLVLMRRKDVDKSLLADAKRIPGVQTAEIGMQLNPKAAGALVGEVAGTAEHKVSSRVSGPYQAGDTVGLSGLQSVYQQRLAGTATTKVVSLDEKGDQTDVLKEWPGVESGSLKTTVDAKAQKAAEKSLADTPGRAYLTAVHAPTGEVLAAAGRPNRFDNDGAFTQEYLPGETFTMITAASMLGGDGLKTDGRVPCPQQRKVGDRTFTNPSNGALGGAPDNPYADPDMERNFAFSCATSFASLADKADPEKLARTAADFGVGADWRLSVPTFSGEVDLGADPSKGDLAAVMVGSDGVKVSPLTMALAAGAVADGTWHAPELVAGSDRREHGEEGAALDPAMLKDLRAMMRASVENGSATGVEGSGQDPVYAQTGTAEQNIDGKKVSVQWFVGYQGDVAFAAAAEVDPAVRLMNQHAVDAAGTFLQELPDDFTGKSPGGGAREHSRSEN</sequence>
<dbReference type="Proteomes" id="UP000240542">
    <property type="component" value="Unassembled WGS sequence"/>
</dbReference>
<comment type="similarity">
    <text evidence="2">Belongs to the transpeptidase family.</text>
</comment>
<dbReference type="AlphaFoldDB" id="A0A2P8DIY9"/>
<proteinExistence type="inferred from homology"/>
<dbReference type="Gene3D" id="3.40.710.10">
    <property type="entry name" value="DD-peptidase/beta-lactamase superfamily"/>
    <property type="match status" value="1"/>
</dbReference>
<dbReference type="Pfam" id="PF05223">
    <property type="entry name" value="MecA_N"/>
    <property type="match status" value="1"/>
</dbReference>
<dbReference type="OrthoDB" id="5241017at2"/>
<feature type="domain" description="Penicillin-binding protein dimerisation" evidence="7">
    <location>
        <begin position="148"/>
        <end position="311"/>
    </location>
</feature>
<evidence type="ECO:0000256" key="3">
    <source>
        <dbReference type="ARBA" id="ARBA00023136"/>
    </source>
</evidence>
<evidence type="ECO:0000256" key="5">
    <source>
        <dbReference type="SAM" id="SignalP"/>
    </source>
</evidence>
<feature type="domain" description="Penicillin-binding protein transpeptidase" evidence="6">
    <location>
        <begin position="349"/>
        <end position="605"/>
    </location>
</feature>
<evidence type="ECO:0000259" key="6">
    <source>
        <dbReference type="Pfam" id="PF00905"/>
    </source>
</evidence>
<dbReference type="InterPro" id="IPR001460">
    <property type="entry name" value="PCN-bd_Tpept"/>
</dbReference>
<evidence type="ECO:0000259" key="7">
    <source>
        <dbReference type="Pfam" id="PF03717"/>
    </source>
</evidence>
<dbReference type="RefSeq" id="WP_106583541.1">
    <property type="nucleotide sequence ID" value="NZ_PYGA01000009.1"/>
</dbReference>
<dbReference type="GO" id="GO:0051301">
    <property type="term" value="P:cell division"/>
    <property type="evidence" value="ECO:0007669"/>
    <property type="project" value="UniProtKB-KW"/>
</dbReference>
<keyword evidence="9" id="KW-0132">Cell division</keyword>
<keyword evidence="3" id="KW-0472">Membrane</keyword>
<evidence type="ECO:0000313" key="9">
    <source>
        <dbReference type="EMBL" id="PSK97148.1"/>
    </source>
</evidence>
<dbReference type="GO" id="GO:0071555">
    <property type="term" value="P:cell wall organization"/>
    <property type="evidence" value="ECO:0007669"/>
    <property type="project" value="TreeGrafter"/>
</dbReference>
<evidence type="ECO:0000256" key="2">
    <source>
        <dbReference type="ARBA" id="ARBA00007171"/>
    </source>
</evidence>
<dbReference type="InterPro" id="IPR036138">
    <property type="entry name" value="PBP_dimer_sf"/>
</dbReference>
<dbReference type="GO" id="GO:0005886">
    <property type="term" value="C:plasma membrane"/>
    <property type="evidence" value="ECO:0007669"/>
    <property type="project" value="TreeGrafter"/>
</dbReference>
<keyword evidence="5" id="KW-0732">Signal</keyword>
<feature type="signal peptide" evidence="5">
    <location>
        <begin position="1"/>
        <end position="26"/>
    </location>
</feature>
<dbReference type="SUPFAM" id="SSF54427">
    <property type="entry name" value="NTF2-like"/>
    <property type="match status" value="1"/>
</dbReference>